<dbReference type="AlphaFoldDB" id="A0A2R6QGI2"/>
<dbReference type="SUPFAM" id="SSF52047">
    <property type="entry name" value="RNI-like"/>
    <property type="match status" value="1"/>
</dbReference>
<evidence type="ECO:0000259" key="1">
    <source>
        <dbReference type="PROSITE" id="PS50181"/>
    </source>
</evidence>
<dbReference type="Pfam" id="PF00646">
    <property type="entry name" value="F-box"/>
    <property type="match status" value="1"/>
</dbReference>
<proteinExistence type="predicted"/>
<dbReference type="PANTHER" id="PTHR34145:SF68">
    <property type="entry name" value="FBD DOMAIN-CONTAINING PROTEIN"/>
    <property type="match status" value="1"/>
</dbReference>
<dbReference type="InterPro" id="IPR055357">
    <property type="entry name" value="LRR_At1g61320_AtMIF1"/>
</dbReference>
<name>A0A2R6QGI2_ACTCC</name>
<dbReference type="InterPro" id="IPR036047">
    <property type="entry name" value="F-box-like_dom_sf"/>
</dbReference>
<accession>A0A2R6QGI2</accession>
<dbReference type="InParanoid" id="A0A2R6QGI2"/>
<dbReference type="Proteomes" id="UP000241394">
    <property type="component" value="Chromosome LG16"/>
</dbReference>
<protein>
    <submittedName>
        <fullName evidence="2">FBD-associated F-box protein</fullName>
    </submittedName>
</protein>
<evidence type="ECO:0000313" key="3">
    <source>
        <dbReference type="Proteomes" id="UP000241394"/>
    </source>
</evidence>
<dbReference type="InterPro" id="IPR001810">
    <property type="entry name" value="F-box_dom"/>
</dbReference>
<gene>
    <name evidence="2" type="ORF">CEY00_Acc18059</name>
</gene>
<reference evidence="3" key="2">
    <citation type="journal article" date="2018" name="BMC Genomics">
        <title>A manually annotated Actinidia chinensis var. chinensis (kiwifruit) genome highlights the challenges associated with draft genomes and gene prediction in plants.</title>
        <authorList>
            <person name="Pilkington S.M."/>
            <person name="Crowhurst R."/>
            <person name="Hilario E."/>
            <person name="Nardozza S."/>
            <person name="Fraser L."/>
            <person name="Peng Y."/>
            <person name="Gunaseelan K."/>
            <person name="Simpson R."/>
            <person name="Tahir J."/>
            <person name="Deroles S.C."/>
            <person name="Templeton K."/>
            <person name="Luo Z."/>
            <person name="Davy M."/>
            <person name="Cheng C."/>
            <person name="McNeilage M."/>
            <person name="Scaglione D."/>
            <person name="Liu Y."/>
            <person name="Zhang Q."/>
            <person name="Datson P."/>
            <person name="De Silva N."/>
            <person name="Gardiner S.E."/>
            <person name="Bassett H."/>
            <person name="Chagne D."/>
            <person name="McCallum J."/>
            <person name="Dzierzon H."/>
            <person name="Deng C."/>
            <person name="Wang Y.Y."/>
            <person name="Barron L."/>
            <person name="Manako K."/>
            <person name="Bowen J."/>
            <person name="Foster T.M."/>
            <person name="Erridge Z.A."/>
            <person name="Tiffin H."/>
            <person name="Waite C.N."/>
            <person name="Davies K.M."/>
            <person name="Grierson E.P."/>
            <person name="Laing W.A."/>
            <person name="Kirk R."/>
            <person name="Chen X."/>
            <person name="Wood M."/>
            <person name="Montefiori M."/>
            <person name="Brummell D.A."/>
            <person name="Schwinn K.E."/>
            <person name="Catanach A."/>
            <person name="Fullerton C."/>
            <person name="Li D."/>
            <person name="Meiyalaghan S."/>
            <person name="Nieuwenhuizen N."/>
            <person name="Read N."/>
            <person name="Prakash R."/>
            <person name="Hunter D."/>
            <person name="Zhang H."/>
            <person name="McKenzie M."/>
            <person name="Knabel M."/>
            <person name="Harris A."/>
            <person name="Allan A.C."/>
            <person name="Gleave A."/>
            <person name="Chen A."/>
            <person name="Janssen B.J."/>
            <person name="Plunkett B."/>
            <person name="Ampomah-Dwamena C."/>
            <person name="Voogd C."/>
            <person name="Leif D."/>
            <person name="Lafferty D."/>
            <person name="Souleyre E.J.F."/>
            <person name="Varkonyi-Gasic E."/>
            <person name="Gambi F."/>
            <person name="Hanley J."/>
            <person name="Yao J.L."/>
            <person name="Cheung J."/>
            <person name="David K.M."/>
            <person name="Warren B."/>
            <person name="Marsh K."/>
            <person name="Snowden K.C."/>
            <person name="Lin-Wang K."/>
            <person name="Brian L."/>
            <person name="Martinez-Sanchez M."/>
            <person name="Wang M."/>
            <person name="Ileperuma N."/>
            <person name="Macnee N."/>
            <person name="Campin R."/>
            <person name="McAtee P."/>
            <person name="Drummond R.S.M."/>
            <person name="Espley R.V."/>
            <person name="Ireland H.S."/>
            <person name="Wu R."/>
            <person name="Atkinson R.G."/>
            <person name="Karunairetnam S."/>
            <person name="Bulley S."/>
            <person name="Chunkath S."/>
            <person name="Hanley Z."/>
            <person name="Storey R."/>
            <person name="Thrimawithana A.H."/>
            <person name="Thomson S."/>
            <person name="David C."/>
            <person name="Testolin R."/>
            <person name="Huang H."/>
            <person name="Hellens R.P."/>
            <person name="Schaffer R.J."/>
        </authorList>
    </citation>
    <scope>NUCLEOTIDE SEQUENCE [LARGE SCALE GENOMIC DNA]</scope>
    <source>
        <strain evidence="3">cv. Red5</strain>
    </source>
</reference>
<dbReference type="SUPFAM" id="SSF81383">
    <property type="entry name" value="F-box domain"/>
    <property type="match status" value="1"/>
</dbReference>
<evidence type="ECO:0000313" key="2">
    <source>
        <dbReference type="EMBL" id="PSS07706.1"/>
    </source>
</evidence>
<dbReference type="Pfam" id="PF23622">
    <property type="entry name" value="LRR_At1g61320_AtMIF1"/>
    <property type="match status" value="1"/>
</dbReference>
<organism evidence="2 3">
    <name type="scientific">Actinidia chinensis var. chinensis</name>
    <name type="common">Chinese soft-hair kiwi</name>
    <dbReference type="NCBI Taxonomy" id="1590841"/>
    <lineage>
        <taxon>Eukaryota</taxon>
        <taxon>Viridiplantae</taxon>
        <taxon>Streptophyta</taxon>
        <taxon>Embryophyta</taxon>
        <taxon>Tracheophyta</taxon>
        <taxon>Spermatophyta</taxon>
        <taxon>Magnoliopsida</taxon>
        <taxon>eudicotyledons</taxon>
        <taxon>Gunneridae</taxon>
        <taxon>Pentapetalae</taxon>
        <taxon>asterids</taxon>
        <taxon>Ericales</taxon>
        <taxon>Actinidiaceae</taxon>
        <taxon>Actinidia</taxon>
    </lineage>
</organism>
<dbReference type="EMBL" id="NKQK01000016">
    <property type="protein sequence ID" value="PSS07706.1"/>
    <property type="molecule type" value="Genomic_DNA"/>
</dbReference>
<sequence>MGLSSAFVEDMEKVLVLPLFGENDNYIEDRISALPDEIISSILSLLTITEAGRTSVLAHRWKNLWKLFTGRRLDFDGSKTMVRIIQKIRTIRVETERTKVVKTERAKYVNWVNQALNFYHGQNIDEFRVCFDLDTNYACVVDKWINFAIERGVQRLFLDLRRYNESYQGPKCFTFPSSLLSGLGFNSLTSLSLNSVVLTDDVLAHILCNCPLIEEISLKSPSLVNVIIENPPKLMYFELRYCTNLRNLEVSATNLISFKYFGPIMENPFKNVPLLSEVSIGGDYVEELVRRKFHDLSGVLSQIKRLVLELEYMVFYSSHYIPKTFPEFRNLKQLELDVAAVPDQNILFLAPLIDVSPCLYRLVVKVKFWSPSKGRRRQEPLEWECRCPGEPRENINGLLESLKVVEIVGWVGHTTDIQLATYLLEKAVLLETIIIDPRSPYATGRYEFEELAEKGKKDAARERAKQLEAKLPSGTKLVIL</sequence>
<dbReference type="Gramene" id="PSS07706">
    <property type="protein sequence ID" value="PSS07706"/>
    <property type="gene ID" value="CEY00_Acc18059"/>
</dbReference>
<reference evidence="2 3" key="1">
    <citation type="submission" date="2017-07" db="EMBL/GenBank/DDBJ databases">
        <title>An improved, manually edited Actinidia chinensis var. chinensis (kiwifruit) genome highlights the challenges associated with draft genomes and gene prediction in plants.</title>
        <authorList>
            <person name="Pilkington S."/>
            <person name="Crowhurst R."/>
            <person name="Hilario E."/>
            <person name="Nardozza S."/>
            <person name="Fraser L."/>
            <person name="Peng Y."/>
            <person name="Gunaseelan K."/>
            <person name="Simpson R."/>
            <person name="Tahir J."/>
            <person name="Deroles S."/>
            <person name="Templeton K."/>
            <person name="Luo Z."/>
            <person name="Davy M."/>
            <person name="Cheng C."/>
            <person name="Mcneilage M."/>
            <person name="Scaglione D."/>
            <person name="Liu Y."/>
            <person name="Zhang Q."/>
            <person name="Datson P."/>
            <person name="De Silva N."/>
            <person name="Gardiner S."/>
            <person name="Bassett H."/>
            <person name="Chagne D."/>
            <person name="Mccallum J."/>
            <person name="Dzierzon H."/>
            <person name="Deng C."/>
            <person name="Wang Y.-Y."/>
            <person name="Barron N."/>
            <person name="Manako K."/>
            <person name="Bowen J."/>
            <person name="Foster T."/>
            <person name="Erridge Z."/>
            <person name="Tiffin H."/>
            <person name="Waite C."/>
            <person name="Davies K."/>
            <person name="Grierson E."/>
            <person name="Laing W."/>
            <person name="Kirk R."/>
            <person name="Chen X."/>
            <person name="Wood M."/>
            <person name="Montefiori M."/>
            <person name="Brummell D."/>
            <person name="Schwinn K."/>
            <person name="Catanach A."/>
            <person name="Fullerton C."/>
            <person name="Li D."/>
            <person name="Meiyalaghan S."/>
            <person name="Nieuwenhuizen N."/>
            <person name="Read N."/>
            <person name="Prakash R."/>
            <person name="Hunter D."/>
            <person name="Zhang H."/>
            <person name="Mckenzie M."/>
            <person name="Knabel M."/>
            <person name="Harris A."/>
            <person name="Allan A."/>
            <person name="Chen A."/>
            <person name="Janssen B."/>
            <person name="Plunkett B."/>
            <person name="Dwamena C."/>
            <person name="Voogd C."/>
            <person name="Leif D."/>
            <person name="Lafferty D."/>
            <person name="Souleyre E."/>
            <person name="Varkonyi-Gasic E."/>
            <person name="Gambi F."/>
            <person name="Hanley J."/>
            <person name="Yao J.-L."/>
            <person name="Cheung J."/>
            <person name="David K."/>
            <person name="Warren B."/>
            <person name="Marsh K."/>
            <person name="Snowden K."/>
            <person name="Lin-Wang K."/>
            <person name="Brian L."/>
            <person name="Martinez-Sanchez M."/>
            <person name="Wang M."/>
            <person name="Ileperuma N."/>
            <person name="Macnee N."/>
            <person name="Campin R."/>
            <person name="Mcatee P."/>
            <person name="Drummond R."/>
            <person name="Espley R."/>
            <person name="Ireland H."/>
            <person name="Wu R."/>
            <person name="Atkinson R."/>
            <person name="Karunairetnam S."/>
            <person name="Bulley S."/>
            <person name="Chunkath S."/>
            <person name="Hanley Z."/>
            <person name="Storey R."/>
            <person name="Thrimawithana A."/>
            <person name="Thomson S."/>
            <person name="David C."/>
            <person name="Testolin R."/>
        </authorList>
    </citation>
    <scope>NUCLEOTIDE SEQUENCE [LARGE SCALE GENOMIC DNA]</scope>
    <source>
        <strain evidence="3">cv. Red5</strain>
        <tissue evidence="2">Young leaf</tissue>
    </source>
</reference>
<feature type="domain" description="F-box" evidence="1">
    <location>
        <begin position="28"/>
        <end position="64"/>
    </location>
</feature>
<keyword evidence="3" id="KW-1185">Reference proteome</keyword>
<dbReference type="InterPro" id="IPR053772">
    <property type="entry name" value="At1g61320/At1g61330-like"/>
</dbReference>
<dbReference type="PANTHER" id="PTHR34145">
    <property type="entry name" value="OS02G0105600 PROTEIN"/>
    <property type="match status" value="1"/>
</dbReference>
<dbReference type="PROSITE" id="PS50181">
    <property type="entry name" value="FBOX"/>
    <property type="match status" value="1"/>
</dbReference>
<dbReference type="OMA" id="PRINICL"/>
<dbReference type="InterPro" id="IPR032675">
    <property type="entry name" value="LRR_dom_sf"/>
</dbReference>
<dbReference type="Gene3D" id="3.80.10.10">
    <property type="entry name" value="Ribonuclease Inhibitor"/>
    <property type="match status" value="1"/>
</dbReference>
<comment type="caution">
    <text evidence="2">The sequence shown here is derived from an EMBL/GenBank/DDBJ whole genome shotgun (WGS) entry which is preliminary data.</text>
</comment>
<dbReference type="OrthoDB" id="613853at2759"/>
<dbReference type="STRING" id="1590841.A0A2R6QGI2"/>